<gene>
    <name evidence="5" type="ORF">DI586_01560</name>
</gene>
<dbReference type="AlphaFoldDB" id="A0A2W5HTV2"/>
<dbReference type="InterPro" id="IPR016032">
    <property type="entry name" value="Sig_transdc_resp-reg_C-effctor"/>
</dbReference>
<reference evidence="5 6" key="1">
    <citation type="submission" date="2017-08" db="EMBL/GenBank/DDBJ databases">
        <title>Infants hospitalized years apart are colonized by the same room-sourced microbial strains.</title>
        <authorList>
            <person name="Brooks B."/>
            <person name="Olm M.R."/>
            <person name="Firek B.A."/>
            <person name="Baker R."/>
            <person name="Thomas B.C."/>
            <person name="Morowitz M.J."/>
            <person name="Banfield J.F."/>
        </authorList>
    </citation>
    <scope>NUCLEOTIDE SEQUENCE [LARGE SCALE GENOMIC DNA]</scope>
    <source>
        <strain evidence="5">S2_006_000_R2_64</strain>
    </source>
</reference>
<evidence type="ECO:0000256" key="1">
    <source>
        <dbReference type="ARBA" id="ARBA00023015"/>
    </source>
</evidence>
<dbReference type="InterPro" id="IPR036693">
    <property type="entry name" value="TF_LuxR_autoind-bd_dom_sf"/>
</dbReference>
<dbReference type="Pfam" id="PF00196">
    <property type="entry name" value="GerE"/>
    <property type="match status" value="1"/>
</dbReference>
<dbReference type="SUPFAM" id="SSF75516">
    <property type="entry name" value="Pheromone-binding domain of LuxR-like quorum-sensing transcription factors"/>
    <property type="match status" value="1"/>
</dbReference>
<evidence type="ECO:0000313" key="6">
    <source>
        <dbReference type="Proteomes" id="UP000249739"/>
    </source>
</evidence>
<keyword evidence="2" id="KW-0238">DNA-binding</keyword>
<dbReference type="SMART" id="SM00421">
    <property type="entry name" value="HTH_LUXR"/>
    <property type="match status" value="1"/>
</dbReference>
<dbReference type="EMBL" id="QFOT01000008">
    <property type="protein sequence ID" value="PZP57069.1"/>
    <property type="molecule type" value="Genomic_DNA"/>
</dbReference>
<dbReference type="InterPro" id="IPR005143">
    <property type="entry name" value="TF_LuxR_autoind-bd_dom"/>
</dbReference>
<feature type="domain" description="HTH luxR-type" evidence="4">
    <location>
        <begin position="196"/>
        <end position="261"/>
    </location>
</feature>
<sequence>MSVTIFFFQLLRALIYLYWGIIMAQHFENYVSLANKAKDKDELNQILLRFTANHGFDKVILCFDTDHAHINIDAGVSITGNFCPDFISYYKAHNYSKVDPVLARARLDYNAFEWKETVKDPDLTKQQRSIVYECNEAGHNDGVYVPIMRYNGLAGVGLARSQKDTDLKIDLDILTAYCNHFYDSFVRLHSDANRKSGIFKNPLTRKEIEILKWAAEGKTDHAIGEKMFISDATVETHLRHIYTKLKVPNRTAAVAIALSRRFINLS</sequence>
<dbReference type="PRINTS" id="PR00038">
    <property type="entry name" value="HTHLUXR"/>
</dbReference>
<proteinExistence type="predicted"/>
<organism evidence="5 6">
    <name type="scientific">Micavibrio aeruginosavorus</name>
    <dbReference type="NCBI Taxonomy" id="349221"/>
    <lineage>
        <taxon>Bacteria</taxon>
        <taxon>Pseudomonadati</taxon>
        <taxon>Bdellovibrionota</taxon>
        <taxon>Bdellovibrionia</taxon>
        <taxon>Bdellovibrionales</taxon>
        <taxon>Pseudobdellovibrionaceae</taxon>
        <taxon>Micavibrio</taxon>
    </lineage>
</organism>
<name>A0A2W5HTV2_9BACT</name>
<accession>A0A2W5HTV2</accession>
<dbReference type="Proteomes" id="UP000249739">
    <property type="component" value="Unassembled WGS sequence"/>
</dbReference>
<dbReference type="CDD" id="cd06170">
    <property type="entry name" value="LuxR_C_like"/>
    <property type="match status" value="1"/>
</dbReference>
<dbReference type="GO" id="GO:0003677">
    <property type="term" value="F:DNA binding"/>
    <property type="evidence" value="ECO:0007669"/>
    <property type="project" value="UniProtKB-KW"/>
</dbReference>
<keyword evidence="1" id="KW-0805">Transcription regulation</keyword>
<keyword evidence="3" id="KW-0804">Transcription</keyword>
<comment type="caution">
    <text evidence="5">The sequence shown here is derived from an EMBL/GenBank/DDBJ whole genome shotgun (WGS) entry which is preliminary data.</text>
</comment>
<dbReference type="Gene3D" id="1.10.10.10">
    <property type="entry name" value="Winged helix-like DNA-binding domain superfamily/Winged helix DNA-binding domain"/>
    <property type="match status" value="1"/>
</dbReference>
<evidence type="ECO:0000259" key="4">
    <source>
        <dbReference type="PROSITE" id="PS50043"/>
    </source>
</evidence>
<evidence type="ECO:0000256" key="2">
    <source>
        <dbReference type="ARBA" id="ARBA00023125"/>
    </source>
</evidence>
<dbReference type="SUPFAM" id="SSF46894">
    <property type="entry name" value="C-terminal effector domain of the bipartite response regulators"/>
    <property type="match status" value="1"/>
</dbReference>
<dbReference type="Pfam" id="PF03472">
    <property type="entry name" value="Autoind_bind"/>
    <property type="match status" value="1"/>
</dbReference>
<dbReference type="InterPro" id="IPR000792">
    <property type="entry name" value="Tscrpt_reg_LuxR_C"/>
</dbReference>
<dbReference type="Gene3D" id="3.30.450.80">
    <property type="entry name" value="Transcription factor LuxR-like, autoinducer-binding domain"/>
    <property type="match status" value="1"/>
</dbReference>
<dbReference type="PANTHER" id="PTHR44688:SF16">
    <property type="entry name" value="DNA-BINDING TRANSCRIPTIONAL ACTIVATOR DEVR_DOSR"/>
    <property type="match status" value="1"/>
</dbReference>
<dbReference type="PANTHER" id="PTHR44688">
    <property type="entry name" value="DNA-BINDING TRANSCRIPTIONAL ACTIVATOR DEVR_DOSR"/>
    <property type="match status" value="1"/>
</dbReference>
<evidence type="ECO:0000256" key="3">
    <source>
        <dbReference type="ARBA" id="ARBA00023163"/>
    </source>
</evidence>
<dbReference type="InterPro" id="IPR036388">
    <property type="entry name" value="WH-like_DNA-bd_sf"/>
</dbReference>
<evidence type="ECO:0000313" key="5">
    <source>
        <dbReference type="EMBL" id="PZP57069.1"/>
    </source>
</evidence>
<dbReference type="GO" id="GO:0006355">
    <property type="term" value="P:regulation of DNA-templated transcription"/>
    <property type="evidence" value="ECO:0007669"/>
    <property type="project" value="InterPro"/>
</dbReference>
<protein>
    <recommendedName>
        <fullName evidence="4">HTH luxR-type domain-containing protein</fullName>
    </recommendedName>
</protein>
<dbReference type="PROSITE" id="PS50043">
    <property type="entry name" value="HTH_LUXR_2"/>
    <property type="match status" value="1"/>
</dbReference>